<accession>A0AAN6VRL7</accession>
<dbReference type="InterPro" id="IPR051678">
    <property type="entry name" value="AGP_Transferase"/>
</dbReference>
<dbReference type="SUPFAM" id="SSF56112">
    <property type="entry name" value="Protein kinase-like (PK-like)"/>
    <property type="match status" value="1"/>
</dbReference>
<evidence type="ECO:0000313" key="2">
    <source>
        <dbReference type="Proteomes" id="UP001302745"/>
    </source>
</evidence>
<gene>
    <name evidence="1" type="ORF">C8A00DRAFT_41427</name>
</gene>
<dbReference type="EMBL" id="MU856875">
    <property type="protein sequence ID" value="KAK4156049.1"/>
    <property type="molecule type" value="Genomic_DNA"/>
</dbReference>
<evidence type="ECO:0008006" key="3">
    <source>
        <dbReference type="Google" id="ProtNLM"/>
    </source>
</evidence>
<protein>
    <recommendedName>
        <fullName evidence="3">Aminoglycoside phosphotransferase domain-containing protein</fullName>
    </recommendedName>
</protein>
<name>A0AAN6VRL7_9PEZI</name>
<reference evidence="1" key="2">
    <citation type="submission" date="2023-05" db="EMBL/GenBank/DDBJ databases">
        <authorList>
            <consortium name="Lawrence Berkeley National Laboratory"/>
            <person name="Steindorff A."/>
            <person name="Hensen N."/>
            <person name="Bonometti L."/>
            <person name="Westerberg I."/>
            <person name="Brannstrom I.O."/>
            <person name="Guillou S."/>
            <person name="Cros-Aarteil S."/>
            <person name="Calhoun S."/>
            <person name="Haridas S."/>
            <person name="Kuo A."/>
            <person name="Mondo S."/>
            <person name="Pangilinan J."/>
            <person name="Riley R."/>
            <person name="Labutti K."/>
            <person name="Andreopoulos B."/>
            <person name="Lipzen A."/>
            <person name="Chen C."/>
            <person name="Yanf M."/>
            <person name="Daum C."/>
            <person name="Ng V."/>
            <person name="Clum A."/>
            <person name="Ohm R."/>
            <person name="Martin F."/>
            <person name="Silar P."/>
            <person name="Natvig D."/>
            <person name="Lalanne C."/>
            <person name="Gautier V."/>
            <person name="Ament-Velasquez S.L."/>
            <person name="Kruys A."/>
            <person name="Hutchinson M.I."/>
            <person name="Powell A.J."/>
            <person name="Barry K."/>
            <person name="Miller A.N."/>
            <person name="Grigoriev I.V."/>
            <person name="Debuchy R."/>
            <person name="Gladieux P."/>
            <person name="Thoren M.H."/>
            <person name="Johannesson H."/>
        </authorList>
    </citation>
    <scope>NUCLEOTIDE SEQUENCE</scope>
    <source>
        <strain evidence="1">CBS 538.74</strain>
    </source>
</reference>
<comment type="caution">
    <text evidence="1">The sequence shown here is derived from an EMBL/GenBank/DDBJ whole genome shotgun (WGS) entry which is preliminary data.</text>
</comment>
<dbReference type="InterPro" id="IPR011009">
    <property type="entry name" value="Kinase-like_dom_sf"/>
</dbReference>
<dbReference type="Proteomes" id="UP001302745">
    <property type="component" value="Unassembled WGS sequence"/>
</dbReference>
<dbReference type="PANTHER" id="PTHR21310:SF15">
    <property type="entry name" value="AMINOGLYCOSIDE PHOSPHOTRANSFERASE DOMAIN-CONTAINING PROTEIN"/>
    <property type="match status" value="1"/>
</dbReference>
<organism evidence="1 2">
    <name type="scientific">Chaetomidium leptoderma</name>
    <dbReference type="NCBI Taxonomy" id="669021"/>
    <lineage>
        <taxon>Eukaryota</taxon>
        <taxon>Fungi</taxon>
        <taxon>Dikarya</taxon>
        <taxon>Ascomycota</taxon>
        <taxon>Pezizomycotina</taxon>
        <taxon>Sordariomycetes</taxon>
        <taxon>Sordariomycetidae</taxon>
        <taxon>Sordariales</taxon>
        <taxon>Chaetomiaceae</taxon>
        <taxon>Chaetomidium</taxon>
    </lineage>
</organism>
<dbReference type="AlphaFoldDB" id="A0AAN6VRL7"/>
<dbReference type="PANTHER" id="PTHR21310">
    <property type="entry name" value="AMINOGLYCOSIDE PHOSPHOTRANSFERASE-RELATED-RELATED"/>
    <property type="match status" value="1"/>
</dbReference>
<evidence type="ECO:0000313" key="1">
    <source>
        <dbReference type="EMBL" id="KAK4156049.1"/>
    </source>
</evidence>
<sequence length="355" mass="39576">MPPPTPIPQLNWRKDDIEQDKSLPPINWDALRRYATTTRRQLAGVDSPCRLSPEYNKGGLHVVRRIDFEVNLQWLARLQLTPPTPESCQGLLNEVHAMAAVRSRSKIPVPQVFDHDATGESGVGVAFMLTEFIPGDTAMDSFGGYEVHHGETPAQFRDKFHAALADIQTEITSIRFSKIGAIVVTRDGEFDVGPIPNIGGPFDTAADYLEAWARTARFPYKEATIRPRTPAHLVDGCRSWLGASRSKTGPFRSSTRTSTAATSIIDEEYNILSVVDWENAFVGPWELVEFNKELSIVPPAMDGPLFKETEQWMAMEVARADYVKLVQRAEEKGHLDTRLSTVLSDEALQAFAHAF</sequence>
<reference evidence="1" key="1">
    <citation type="journal article" date="2023" name="Mol. Phylogenet. Evol.">
        <title>Genome-scale phylogeny and comparative genomics of the fungal order Sordariales.</title>
        <authorList>
            <person name="Hensen N."/>
            <person name="Bonometti L."/>
            <person name="Westerberg I."/>
            <person name="Brannstrom I.O."/>
            <person name="Guillou S."/>
            <person name="Cros-Aarteil S."/>
            <person name="Calhoun S."/>
            <person name="Haridas S."/>
            <person name="Kuo A."/>
            <person name="Mondo S."/>
            <person name="Pangilinan J."/>
            <person name="Riley R."/>
            <person name="LaButti K."/>
            <person name="Andreopoulos B."/>
            <person name="Lipzen A."/>
            <person name="Chen C."/>
            <person name="Yan M."/>
            <person name="Daum C."/>
            <person name="Ng V."/>
            <person name="Clum A."/>
            <person name="Steindorff A."/>
            <person name="Ohm R.A."/>
            <person name="Martin F."/>
            <person name="Silar P."/>
            <person name="Natvig D.O."/>
            <person name="Lalanne C."/>
            <person name="Gautier V."/>
            <person name="Ament-Velasquez S.L."/>
            <person name="Kruys A."/>
            <person name="Hutchinson M.I."/>
            <person name="Powell A.J."/>
            <person name="Barry K."/>
            <person name="Miller A.N."/>
            <person name="Grigoriev I.V."/>
            <person name="Debuchy R."/>
            <person name="Gladieux P."/>
            <person name="Hiltunen Thoren M."/>
            <person name="Johannesson H."/>
        </authorList>
    </citation>
    <scope>NUCLEOTIDE SEQUENCE</scope>
    <source>
        <strain evidence="1">CBS 538.74</strain>
    </source>
</reference>
<proteinExistence type="predicted"/>
<keyword evidence="2" id="KW-1185">Reference proteome</keyword>